<reference evidence="4 5" key="1">
    <citation type="submission" date="2016-03" db="EMBL/GenBank/DDBJ databases">
        <title>Complete genome sequence of a soil Actinobacterium, Nocardioides dokdonensis FR1436.</title>
        <authorList>
            <person name="Kwon S.-K."/>
            <person name="Kim K."/>
            <person name="Kim J.F."/>
        </authorList>
    </citation>
    <scope>NUCLEOTIDE SEQUENCE [LARGE SCALE GENOMIC DNA]</scope>
    <source>
        <strain evidence="4 5">FR1436</strain>
    </source>
</reference>
<evidence type="ECO:0000313" key="5">
    <source>
        <dbReference type="Proteomes" id="UP000077868"/>
    </source>
</evidence>
<dbReference type="EMBL" id="CP015079">
    <property type="protein sequence ID" value="ANH36877.1"/>
    <property type="molecule type" value="Genomic_DNA"/>
</dbReference>
<dbReference type="Gene3D" id="1.10.357.10">
    <property type="entry name" value="Tetracycline Repressor, domain 2"/>
    <property type="match status" value="1"/>
</dbReference>
<dbReference type="SUPFAM" id="SSF48498">
    <property type="entry name" value="Tetracyclin repressor-like, C-terminal domain"/>
    <property type="match status" value="1"/>
</dbReference>
<dbReference type="Proteomes" id="UP000077868">
    <property type="component" value="Chromosome"/>
</dbReference>
<accession>A0A1A9GF08</accession>
<dbReference type="SUPFAM" id="SSF46689">
    <property type="entry name" value="Homeodomain-like"/>
    <property type="match status" value="1"/>
</dbReference>
<dbReference type="InterPro" id="IPR041490">
    <property type="entry name" value="KstR2_TetR_C"/>
</dbReference>
<organism evidence="4 5">
    <name type="scientific">Nocardioides dokdonensis FR1436</name>
    <dbReference type="NCBI Taxonomy" id="1300347"/>
    <lineage>
        <taxon>Bacteria</taxon>
        <taxon>Bacillati</taxon>
        <taxon>Actinomycetota</taxon>
        <taxon>Actinomycetes</taxon>
        <taxon>Propionibacteriales</taxon>
        <taxon>Nocardioidaceae</taxon>
        <taxon>Nocardioides</taxon>
    </lineage>
</organism>
<dbReference type="STRING" id="1300347.I601_0425"/>
<dbReference type="InterPro" id="IPR001647">
    <property type="entry name" value="HTH_TetR"/>
</dbReference>
<proteinExistence type="predicted"/>
<dbReference type="GO" id="GO:0000976">
    <property type="term" value="F:transcription cis-regulatory region binding"/>
    <property type="evidence" value="ECO:0007669"/>
    <property type="project" value="TreeGrafter"/>
</dbReference>
<gene>
    <name evidence="4" type="primary">kstR2_1</name>
    <name evidence="4" type="ORF">I601_0425</name>
</gene>
<evidence type="ECO:0000256" key="1">
    <source>
        <dbReference type="ARBA" id="ARBA00023125"/>
    </source>
</evidence>
<dbReference type="PATRIC" id="fig|1300347.3.peg.425"/>
<evidence type="ECO:0000313" key="4">
    <source>
        <dbReference type="EMBL" id="ANH36877.1"/>
    </source>
</evidence>
<dbReference type="KEGG" id="ndk:I601_0425"/>
<dbReference type="InterPro" id="IPR050109">
    <property type="entry name" value="HTH-type_TetR-like_transc_reg"/>
</dbReference>
<dbReference type="Pfam" id="PF17932">
    <property type="entry name" value="TetR_C_24"/>
    <property type="match status" value="1"/>
</dbReference>
<name>A0A1A9GF08_9ACTN</name>
<keyword evidence="5" id="KW-1185">Reference proteome</keyword>
<dbReference type="PROSITE" id="PS50977">
    <property type="entry name" value="HTH_TETR_2"/>
    <property type="match status" value="1"/>
</dbReference>
<evidence type="ECO:0000259" key="3">
    <source>
        <dbReference type="PROSITE" id="PS50977"/>
    </source>
</evidence>
<dbReference type="OrthoDB" id="1669699at2"/>
<dbReference type="PRINTS" id="PR00455">
    <property type="entry name" value="HTHTETR"/>
</dbReference>
<dbReference type="GO" id="GO:0003700">
    <property type="term" value="F:DNA-binding transcription factor activity"/>
    <property type="evidence" value="ECO:0007669"/>
    <property type="project" value="TreeGrafter"/>
</dbReference>
<keyword evidence="1 2" id="KW-0238">DNA-binding</keyword>
<sequence>MNAARQPSPAAARERLLEAAVAAFAVRGFHGTTTRDIAAAAGMSPAALYVHHRSKEELLHLISRDGHLRTLALVEAAAGDHDDPVAQLTRLIEEFVRHHALTHTTARVINYEMAALGPEHLAEIMDLRRRIDAVVRDVIERGVAGGVLSTTDPAMTATALLSLGIDVARWYRDDAGWSPDEVAAHYRDLALRMVGAPVVEQ</sequence>
<dbReference type="PANTHER" id="PTHR30055">
    <property type="entry name" value="HTH-TYPE TRANSCRIPTIONAL REGULATOR RUTR"/>
    <property type="match status" value="1"/>
</dbReference>
<dbReference type="InterPro" id="IPR036271">
    <property type="entry name" value="Tet_transcr_reg_TetR-rel_C_sf"/>
</dbReference>
<dbReference type="PANTHER" id="PTHR30055:SF200">
    <property type="entry name" value="HTH-TYPE TRANSCRIPTIONAL REPRESSOR BDCR"/>
    <property type="match status" value="1"/>
</dbReference>
<dbReference type="Pfam" id="PF00440">
    <property type="entry name" value="TetR_N"/>
    <property type="match status" value="1"/>
</dbReference>
<protein>
    <submittedName>
        <fullName evidence="4">HTH-type transcriptional repressor KstR2</fullName>
    </submittedName>
</protein>
<evidence type="ECO:0000256" key="2">
    <source>
        <dbReference type="PROSITE-ProRule" id="PRU00335"/>
    </source>
</evidence>
<dbReference type="AlphaFoldDB" id="A0A1A9GF08"/>
<feature type="DNA-binding region" description="H-T-H motif" evidence="2">
    <location>
        <begin position="33"/>
        <end position="52"/>
    </location>
</feature>
<dbReference type="RefSeq" id="WP_068105807.1">
    <property type="nucleotide sequence ID" value="NZ_CP015079.1"/>
</dbReference>
<dbReference type="InterPro" id="IPR009057">
    <property type="entry name" value="Homeodomain-like_sf"/>
</dbReference>
<feature type="domain" description="HTH tetR-type" evidence="3">
    <location>
        <begin position="10"/>
        <end position="70"/>
    </location>
</feature>